<dbReference type="Proteomes" id="UP000647183">
    <property type="component" value="Unassembled WGS sequence"/>
</dbReference>
<keyword evidence="17" id="KW-1185">Reference proteome</keyword>
<dbReference type="Gene3D" id="2.60.40.420">
    <property type="entry name" value="Cupredoxins - blue copper proteins"/>
    <property type="match status" value="1"/>
</dbReference>
<evidence type="ECO:0000256" key="5">
    <source>
        <dbReference type="ARBA" id="ARBA00022692"/>
    </source>
</evidence>
<evidence type="ECO:0000259" key="15">
    <source>
        <dbReference type="PROSITE" id="PS50857"/>
    </source>
</evidence>
<evidence type="ECO:0000256" key="12">
    <source>
        <dbReference type="ARBA" id="ARBA00047816"/>
    </source>
</evidence>
<comment type="catalytic activity">
    <reaction evidence="12">
        <text>4 Fe(II)-[cytochrome c] + O2 + 8 H(+)(in) = 4 Fe(III)-[cytochrome c] + 2 H2O + 4 H(+)(out)</text>
        <dbReference type="Rhea" id="RHEA:11436"/>
        <dbReference type="Rhea" id="RHEA-COMP:10350"/>
        <dbReference type="Rhea" id="RHEA-COMP:14399"/>
        <dbReference type="ChEBI" id="CHEBI:15377"/>
        <dbReference type="ChEBI" id="CHEBI:15378"/>
        <dbReference type="ChEBI" id="CHEBI:15379"/>
        <dbReference type="ChEBI" id="CHEBI:29033"/>
        <dbReference type="ChEBI" id="CHEBI:29034"/>
        <dbReference type="EC" id="7.1.1.9"/>
    </reaction>
</comment>
<dbReference type="Gene3D" id="1.10.287.90">
    <property type="match status" value="1"/>
</dbReference>
<keyword evidence="11 14" id="KW-0472">Membrane</keyword>
<dbReference type="RefSeq" id="WP_191729683.1">
    <property type="nucleotide sequence ID" value="NZ_JACSQJ010000006.1"/>
</dbReference>
<dbReference type="InterPro" id="IPR036257">
    <property type="entry name" value="Cyt_c_oxidase_su2_TM_sf"/>
</dbReference>
<comment type="similarity">
    <text evidence="2">Belongs to the cytochrome c oxidase subunit 2 family.</text>
</comment>
<dbReference type="PROSITE" id="PS00078">
    <property type="entry name" value="COX2"/>
    <property type="match status" value="1"/>
</dbReference>
<feature type="domain" description="Cytochrome oxidase subunit II copper A binding" evidence="15">
    <location>
        <begin position="107"/>
        <end position="223"/>
    </location>
</feature>
<dbReference type="PROSITE" id="PS50857">
    <property type="entry name" value="COX2_CUA"/>
    <property type="match status" value="1"/>
</dbReference>
<evidence type="ECO:0000313" key="16">
    <source>
        <dbReference type="EMBL" id="MBD7988480.1"/>
    </source>
</evidence>
<name>A0ABR8UKB6_9GAMM</name>
<evidence type="ECO:0000256" key="3">
    <source>
        <dbReference type="ARBA" id="ARBA00012949"/>
    </source>
</evidence>
<evidence type="ECO:0000256" key="14">
    <source>
        <dbReference type="SAM" id="Phobius"/>
    </source>
</evidence>
<dbReference type="Pfam" id="PF00116">
    <property type="entry name" value="COX2"/>
    <property type="match status" value="1"/>
</dbReference>
<dbReference type="InterPro" id="IPR008972">
    <property type="entry name" value="Cupredoxin"/>
</dbReference>
<reference evidence="16 17" key="1">
    <citation type="submission" date="2020-08" db="EMBL/GenBank/DDBJ databases">
        <title>A Genomic Blueprint of the Chicken Gut Microbiome.</title>
        <authorList>
            <person name="Gilroy R."/>
            <person name="Ravi A."/>
            <person name="Getino M."/>
            <person name="Pursley I."/>
            <person name="Horton D.L."/>
            <person name="Alikhan N.-F."/>
            <person name="Baker D."/>
            <person name="Gharbi K."/>
            <person name="Hall N."/>
            <person name="Watson M."/>
            <person name="Adriaenssens E.M."/>
            <person name="Foster-Nyarko E."/>
            <person name="Jarju S."/>
            <person name="Secka A."/>
            <person name="Antonio M."/>
            <person name="Oren A."/>
            <person name="Chaudhuri R."/>
            <person name="La Ragione R.M."/>
            <person name="Hildebrand F."/>
            <person name="Pallen M.J."/>
        </authorList>
    </citation>
    <scope>NUCLEOTIDE SEQUENCE [LARGE SCALE GENOMIC DNA]</scope>
    <source>
        <strain evidence="16 17">Sa2BVA3</strain>
    </source>
</reference>
<proteinExistence type="inferred from homology"/>
<keyword evidence="6" id="KW-0479">Metal-binding</keyword>
<comment type="subcellular location">
    <subcellularLocation>
        <location evidence="1">Membrane</location>
        <topology evidence="1">Multi-pass membrane protein</topology>
    </subcellularLocation>
</comment>
<evidence type="ECO:0000256" key="10">
    <source>
        <dbReference type="ARBA" id="ARBA00023008"/>
    </source>
</evidence>
<feature type="region of interest" description="Disordered" evidence="13">
    <location>
        <begin position="258"/>
        <end position="277"/>
    </location>
</feature>
<evidence type="ECO:0000256" key="2">
    <source>
        <dbReference type="ARBA" id="ARBA00007866"/>
    </source>
</evidence>
<sequence>MRLPAGALWPLAAAGCTGPQSALDPAGPAAAGIAGIWWAMFWGALTVWLLVMALVGWALYRGRNTRALAKPQHLIVGGGLVLPPVLLAGLLVYGSVSSARITGLGQAVDARVDVIAGRWRWHFRYRDADGRVVGESLDVLSMPRGQLVEFRITSADVIHSFWIPRLGGKVDAVPGRVNRLRLRADGDGRIRGQCAEYCGTGHTHMAFEVLVQDDAAHAAWLSRQVAAGIPDAVARADAVAIAALDALEPGHAISVDAVRDSSEAGSPEPDPAVEAPP</sequence>
<evidence type="ECO:0000256" key="11">
    <source>
        <dbReference type="ARBA" id="ARBA00023136"/>
    </source>
</evidence>
<feature type="transmembrane region" description="Helical" evidence="14">
    <location>
        <begin position="41"/>
        <end position="60"/>
    </location>
</feature>
<keyword evidence="7" id="KW-1278">Translocase</keyword>
<dbReference type="InterPro" id="IPR002429">
    <property type="entry name" value="CcO_II-like_C"/>
</dbReference>
<feature type="compositionally biased region" description="Pro residues" evidence="13">
    <location>
        <begin position="268"/>
        <end position="277"/>
    </location>
</feature>
<dbReference type="PROSITE" id="PS51257">
    <property type="entry name" value="PROKAR_LIPOPROTEIN"/>
    <property type="match status" value="1"/>
</dbReference>
<evidence type="ECO:0000256" key="7">
    <source>
        <dbReference type="ARBA" id="ARBA00022967"/>
    </source>
</evidence>
<dbReference type="PANTHER" id="PTHR22888:SF9">
    <property type="entry name" value="CYTOCHROME C OXIDASE SUBUNIT 2"/>
    <property type="match status" value="1"/>
</dbReference>
<dbReference type="SUPFAM" id="SSF49503">
    <property type="entry name" value="Cupredoxins"/>
    <property type="match status" value="1"/>
</dbReference>
<comment type="caution">
    <text evidence="16">The sequence shown here is derived from an EMBL/GenBank/DDBJ whole genome shotgun (WGS) entry which is preliminary data.</text>
</comment>
<keyword evidence="4" id="KW-0813">Transport</keyword>
<protein>
    <recommendedName>
        <fullName evidence="3">cytochrome-c oxidase</fullName>
        <ecNumber evidence="3">7.1.1.9</ecNumber>
    </recommendedName>
</protein>
<dbReference type="InterPro" id="IPR045187">
    <property type="entry name" value="CcO_II"/>
</dbReference>
<dbReference type="InterPro" id="IPR001505">
    <property type="entry name" value="Copper_CuA"/>
</dbReference>
<keyword evidence="9 14" id="KW-1133">Transmembrane helix</keyword>
<evidence type="ECO:0000256" key="8">
    <source>
        <dbReference type="ARBA" id="ARBA00022982"/>
    </source>
</evidence>
<evidence type="ECO:0000256" key="4">
    <source>
        <dbReference type="ARBA" id="ARBA00022448"/>
    </source>
</evidence>
<keyword evidence="8" id="KW-0249">Electron transport</keyword>
<dbReference type="EMBL" id="JACSQJ010000006">
    <property type="protein sequence ID" value="MBD7988480.1"/>
    <property type="molecule type" value="Genomic_DNA"/>
</dbReference>
<organism evidence="16 17">
    <name type="scientific">Luteimonas colneyensis</name>
    <dbReference type="NCBI Taxonomy" id="2762230"/>
    <lineage>
        <taxon>Bacteria</taxon>
        <taxon>Pseudomonadati</taxon>
        <taxon>Pseudomonadota</taxon>
        <taxon>Gammaproteobacteria</taxon>
        <taxon>Lysobacterales</taxon>
        <taxon>Lysobacteraceae</taxon>
        <taxon>Luteimonas</taxon>
    </lineage>
</organism>
<evidence type="ECO:0000256" key="1">
    <source>
        <dbReference type="ARBA" id="ARBA00004141"/>
    </source>
</evidence>
<keyword evidence="10" id="KW-0186">Copper</keyword>
<evidence type="ECO:0000256" key="9">
    <source>
        <dbReference type="ARBA" id="ARBA00022989"/>
    </source>
</evidence>
<evidence type="ECO:0000256" key="6">
    <source>
        <dbReference type="ARBA" id="ARBA00022723"/>
    </source>
</evidence>
<dbReference type="EC" id="7.1.1.9" evidence="3"/>
<gene>
    <name evidence="16" type="ORF">H9645_10630</name>
</gene>
<accession>A0ABR8UKB6</accession>
<keyword evidence="5 14" id="KW-0812">Transmembrane</keyword>
<dbReference type="PANTHER" id="PTHR22888">
    <property type="entry name" value="CYTOCHROME C OXIDASE, SUBUNIT II"/>
    <property type="match status" value="1"/>
</dbReference>
<feature type="transmembrane region" description="Helical" evidence="14">
    <location>
        <begin position="72"/>
        <end position="93"/>
    </location>
</feature>
<evidence type="ECO:0000313" key="17">
    <source>
        <dbReference type="Proteomes" id="UP000647183"/>
    </source>
</evidence>
<evidence type="ECO:0000256" key="13">
    <source>
        <dbReference type="SAM" id="MobiDB-lite"/>
    </source>
</evidence>